<organism evidence="1 2">
    <name type="scientific">Moraxella catarrhalis</name>
    <name type="common">Branhamella catarrhalis</name>
    <dbReference type="NCBI Taxonomy" id="480"/>
    <lineage>
        <taxon>Bacteria</taxon>
        <taxon>Pseudomonadati</taxon>
        <taxon>Pseudomonadota</taxon>
        <taxon>Gammaproteobacteria</taxon>
        <taxon>Moraxellales</taxon>
        <taxon>Moraxellaceae</taxon>
        <taxon>Moraxella</taxon>
    </lineage>
</organism>
<dbReference type="PATRIC" id="fig|480.237.peg.1757"/>
<keyword evidence="2" id="KW-1185">Reference proteome</keyword>
<dbReference type="AlphaFoldDB" id="A0A198UQ04"/>
<evidence type="ECO:0000313" key="1">
    <source>
        <dbReference type="EMBL" id="OAU98354.1"/>
    </source>
</evidence>
<gene>
    <name evidence="1" type="ORF">AO384_0115</name>
</gene>
<sequence>MKMSCPYCYSAKSRPLSFGERQMAISVFGDALKLDDICLKTAWWVIQGYAVSPNGHVYFHPKDFCEDFSSQHLMKRAWLIHELVHVWQVQQGIGVFWRAILSRRYRYRWIQGKAFLRYGIEQQARMVEDFYIRRECGKDCDKWYECVPFLKSDLNDMHKQADTQA</sequence>
<dbReference type="Proteomes" id="UP000078228">
    <property type="component" value="Unassembled WGS sequence"/>
</dbReference>
<comment type="caution">
    <text evidence="1">The sequence shown here is derived from an EMBL/GenBank/DDBJ whole genome shotgun (WGS) entry which is preliminary data.</text>
</comment>
<name>A0A198UQ04_MORCA</name>
<proteinExistence type="predicted"/>
<dbReference type="eggNOG" id="COG4253">
    <property type="taxonomic scope" value="Bacteria"/>
</dbReference>
<protein>
    <submittedName>
        <fullName evidence="1">Putative vgr related protein</fullName>
    </submittedName>
</protein>
<reference evidence="1 2" key="1">
    <citation type="journal article" date="2016" name="Genome Biol. Evol.">
        <title>Comparative Genomic Analyses of the Moraxella catarrhalis Serosensitive and Seroresistant Lineages Demonstrate Their Independent Evolution.</title>
        <authorList>
            <person name="Earl J.P."/>
            <person name="de Vries S.P."/>
            <person name="Ahmed A."/>
            <person name="Powell E."/>
            <person name="Schultz M.P."/>
            <person name="Hermans P.W."/>
            <person name="Hill D.J."/>
            <person name="Zhou Z."/>
            <person name="Constantinidou C.I."/>
            <person name="Hu F.Z."/>
            <person name="Bootsma H.J."/>
            <person name="Ehrlich G.D."/>
        </authorList>
    </citation>
    <scope>NUCLEOTIDE SEQUENCE [LARGE SCALE GENOMIC DNA]</scope>
    <source>
        <strain evidence="1 2">Z7542</strain>
    </source>
</reference>
<dbReference type="RefSeq" id="WP_196759157.1">
    <property type="nucleotide sequence ID" value="NZ_LXHC01000002.1"/>
</dbReference>
<accession>A0A198UQ04</accession>
<dbReference type="EMBL" id="LXHC01000002">
    <property type="protein sequence ID" value="OAU98354.1"/>
    <property type="molecule type" value="Genomic_DNA"/>
</dbReference>
<evidence type="ECO:0000313" key="2">
    <source>
        <dbReference type="Proteomes" id="UP000078228"/>
    </source>
</evidence>